<organism evidence="2 3">
    <name type="scientific">Corynebacterium lemuris</name>
    <dbReference type="NCBI Taxonomy" id="1859292"/>
    <lineage>
        <taxon>Bacteria</taxon>
        <taxon>Bacillati</taxon>
        <taxon>Actinomycetota</taxon>
        <taxon>Actinomycetes</taxon>
        <taxon>Mycobacteriales</taxon>
        <taxon>Corynebacteriaceae</taxon>
        <taxon>Corynebacterium</taxon>
    </lineage>
</organism>
<gene>
    <name evidence="2" type="ORF">NYP18_07205</name>
</gene>
<dbReference type="NCBIfam" id="NF038354">
    <property type="entry name" value="trnsprt_adja_43"/>
    <property type="match status" value="1"/>
</dbReference>
<dbReference type="InterPro" id="IPR049820">
    <property type="entry name" value="Trnsprt_adja_ssu-like"/>
</dbReference>
<keyword evidence="1" id="KW-0472">Membrane</keyword>
<protein>
    <submittedName>
        <fullName evidence="2">Transporter small subunit</fullName>
    </submittedName>
</protein>
<evidence type="ECO:0000313" key="3">
    <source>
        <dbReference type="Proteomes" id="UP001205965"/>
    </source>
</evidence>
<feature type="transmembrane region" description="Helical" evidence="1">
    <location>
        <begin position="6"/>
        <end position="30"/>
    </location>
</feature>
<reference evidence="2 3" key="1">
    <citation type="submission" date="2022-08" db="EMBL/GenBank/DDBJ databases">
        <title>YIM 101645 draft genome.</title>
        <authorList>
            <person name="Chen X."/>
        </authorList>
    </citation>
    <scope>NUCLEOTIDE SEQUENCE [LARGE SCALE GENOMIC DNA]</scope>
    <source>
        <strain evidence="2 3">YIM 101645</strain>
    </source>
</reference>
<proteinExistence type="predicted"/>
<keyword evidence="1" id="KW-0812">Transmembrane</keyword>
<keyword evidence="1" id="KW-1133">Transmembrane helix</keyword>
<dbReference type="EMBL" id="JANWTC010000004">
    <property type="protein sequence ID" value="MCS5479442.1"/>
    <property type="molecule type" value="Genomic_DNA"/>
</dbReference>
<evidence type="ECO:0000313" key="2">
    <source>
        <dbReference type="EMBL" id="MCS5479442.1"/>
    </source>
</evidence>
<keyword evidence="3" id="KW-1185">Reference proteome</keyword>
<evidence type="ECO:0000256" key="1">
    <source>
        <dbReference type="SAM" id="Phobius"/>
    </source>
</evidence>
<dbReference type="RefSeq" id="WP_241228335.1">
    <property type="nucleotide sequence ID" value="NZ_JANWTC010000004.1"/>
</dbReference>
<dbReference type="Proteomes" id="UP001205965">
    <property type="component" value="Unassembled WGS sequence"/>
</dbReference>
<sequence>MTTTVLMTIYILMWPVLAALVLIALTVGVIKDYADARRENRSVV</sequence>
<comment type="caution">
    <text evidence="2">The sequence shown here is derived from an EMBL/GenBank/DDBJ whole genome shotgun (WGS) entry which is preliminary data.</text>
</comment>
<accession>A0ABT2FW28</accession>
<name>A0ABT2FW28_9CORY</name>